<name>A0A212C8F8_CEREH</name>
<dbReference type="EMBL" id="MKHE01000025">
    <property type="protein sequence ID" value="OWK02287.1"/>
    <property type="molecule type" value="Genomic_DNA"/>
</dbReference>
<evidence type="ECO:0000313" key="2">
    <source>
        <dbReference type="Proteomes" id="UP000242450"/>
    </source>
</evidence>
<gene>
    <name evidence="1" type="ORF">Celaphus_00017904</name>
</gene>
<sequence length="64" mass="7395">MPWMLTVKERAIRSSCTIATLQRVRVPRELALLVGMNWTLLRPTLNQILISPGRNHFLYQVTCS</sequence>
<comment type="caution">
    <text evidence="1">The sequence shown here is derived from an EMBL/GenBank/DDBJ whole genome shotgun (WGS) entry which is preliminary data.</text>
</comment>
<dbReference type="AlphaFoldDB" id="A0A212C8F8"/>
<evidence type="ECO:0000313" key="1">
    <source>
        <dbReference type="EMBL" id="OWK02287.1"/>
    </source>
</evidence>
<dbReference type="Proteomes" id="UP000242450">
    <property type="component" value="Chromosome 25"/>
</dbReference>
<proteinExistence type="predicted"/>
<protein>
    <submittedName>
        <fullName evidence="1">Uncharacterized protein</fullName>
    </submittedName>
</protein>
<organism evidence="1 2">
    <name type="scientific">Cervus elaphus hippelaphus</name>
    <name type="common">European red deer</name>
    <dbReference type="NCBI Taxonomy" id="46360"/>
    <lineage>
        <taxon>Eukaryota</taxon>
        <taxon>Metazoa</taxon>
        <taxon>Chordata</taxon>
        <taxon>Craniata</taxon>
        <taxon>Vertebrata</taxon>
        <taxon>Euteleostomi</taxon>
        <taxon>Mammalia</taxon>
        <taxon>Eutheria</taxon>
        <taxon>Laurasiatheria</taxon>
        <taxon>Artiodactyla</taxon>
        <taxon>Ruminantia</taxon>
        <taxon>Pecora</taxon>
        <taxon>Cervidae</taxon>
        <taxon>Cervinae</taxon>
        <taxon>Cervus</taxon>
    </lineage>
</organism>
<accession>A0A212C8F8</accession>
<keyword evidence="2" id="KW-1185">Reference proteome</keyword>
<reference evidence="1 2" key="1">
    <citation type="journal article" date="2018" name="Mol. Genet. Genomics">
        <title>The red deer Cervus elaphus genome CerEla1.0: sequencing, annotating, genes, and chromosomes.</title>
        <authorList>
            <person name="Bana N.A."/>
            <person name="Nyiri A."/>
            <person name="Nagy J."/>
            <person name="Frank K."/>
            <person name="Nagy T."/>
            <person name="Steger V."/>
            <person name="Schiller M."/>
            <person name="Lakatos P."/>
            <person name="Sugar L."/>
            <person name="Horn P."/>
            <person name="Barta E."/>
            <person name="Orosz L."/>
        </authorList>
    </citation>
    <scope>NUCLEOTIDE SEQUENCE [LARGE SCALE GENOMIC DNA]</scope>
    <source>
        <strain evidence="1">Hungarian</strain>
    </source>
</reference>